<protein>
    <submittedName>
        <fullName evidence="2">Uncharacterized protein</fullName>
    </submittedName>
</protein>
<reference evidence="2 3" key="1">
    <citation type="journal article" date="2014" name="Genome Announc.">
        <title>Draft Genome Sequence of Xylella fastidiosa Pear Leaf Scorch Strain in Taiwan.</title>
        <authorList>
            <person name="Su C.C."/>
            <person name="Deng W.L."/>
            <person name="Jan F.J."/>
            <person name="Chang C.J."/>
            <person name="Huang H."/>
            <person name="Chen J."/>
        </authorList>
    </citation>
    <scope>NUCLEOTIDE SEQUENCE [LARGE SCALE GENOMIC DNA]</scope>
    <source>
        <strain evidence="2 3">PLS229</strain>
    </source>
</reference>
<dbReference type="PATRIC" id="fig|1444770.3.peg.2689"/>
<accession>Z9JG41</accession>
<comment type="caution">
    <text evidence="2">The sequence shown here is derived from an EMBL/GenBank/DDBJ whole genome shotgun (WGS) entry which is preliminary data.</text>
</comment>
<gene>
    <name evidence="2" type="ORF">AF72_11395</name>
</gene>
<dbReference type="EMBL" id="JDSQ01000022">
    <property type="protein sequence ID" value="EWS77365.1"/>
    <property type="molecule type" value="Genomic_DNA"/>
</dbReference>
<keyword evidence="1" id="KW-0472">Membrane</keyword>
<dbReference type="Proteomes" id="UP000020406">
    <property type="component" value="Unassembled WGS sequence"/>
</dbReference>
<name>Z9JG41_9GAMM</name>
<keyword evidence="1" id="KW-0812">Transmembrane</keyword>
<sequence>MAARVITTAEHTPPSWSMLWRRYAVARVALAAIGFGFCLARLDRDGHSWHDRASGTCLER</sequence>
<keyword evidence="1" id="KW-1133">Transmembrane helix</keyword>
<organism evidence="2 3">
    <name type="scientific">Xylella taiwanensis</name>
    <dbReference type="NCBI Taxonomy" id="1444770"/>
    <lineage>
        <taxon>Bacteria</taxon>
        <taxon>Pseudomonadati</taxon>
        <taxon>Pseudomonadota</taxon>
        <taxon>Gammaproteobacteria</taxon>
        <taxon>Lysobacterales</taxon>
        <taxon>Lysobacteraceae</taxon>
        <taxon>Xylella</taxon>
    </lineage>
</organism>
<feature type="transmembrane region" description="Helical" evidence="1">
    <location>
        <begin position="24"/>
        <end position="42"/>
    </location>
</feature>
<dbReference type="AlphaFoldDB" id="Z9JG41"/>
<proteinExistence type="predicted"/>
<evidence type="ECO:0000313" key="2">
    <source>
        <dbReference type="EMBL" id="EWS77365.1"/>
    </source>
</evidence>
<evidence type="ECO:0000313" key="3">
    <source>
        <dbReference type="Proteomes" id="UP000020406"/>
    </source>
</evidence>
<evidence type="ECO:0000256" key="1">
    <source>
        <dbReference type="SAM" id="Phobius"/>
    </source>
</evidence>